<gene>
    <name evidence="1" type="ORF">AUK18_00200</name>
</gene>
<organism evidence="1 2">
    <name type="scientific">Candidatus Beckwithbacteria bacterium CG2_30_44_31</name>
    <dbReference type="NCBI Taxonomy" id="1805035"/>
    <lineage>
        <taxon>Bacteria</taxon>
        <taxon>Candidatus Beckwithiibacteriota</taxon>
    </lineage>
</organism>
<dbReference type="InterPro" id="IPR027304">
    <property type="entry name" value="Trigger_fact/SurA_dom_sf"/>
</dbReference>
<sequence length="162" mass="18548">MKKVKISKKAVKKLKAFKWLAVGLALIGLLYYFKANLVVAIVNGKPVWRVSYSQEINKMAGKQAFESLLVKTLITQEAKKQKAFISEEEINNEIKQAEEYSQQQGMTLDQLLELQGMKKEDLINTIKLNKLVEKMAGTESAKMQEWVMNLQTNAKIVKWLKN</sequence>
<dbReference type="AlphaFoldDB" id="A0A1J5BBX9"/>
<protein>
    <recommendedName>
        <fullName evidence="3">SurA N-terminal domain-containing protein</fullName>
    </recommendedName>
</protein>
<name>A0A1J5BBX9_9BACT</name>
<evidence type="ECO:0008006" key="3">
    <source>
        <dbReference type="Google" id="ProtNLM"/>
    </source>
</evidence>
<comment type="caution">
    <text evidence="1">The sequence shown here is derived from an EMBL/GenBank/DDBJ whole genome shotgun (WGS) entry which is preliminary data.</text>
</comment>
<evidence type="ECO:0000313" key="2">
    <source>
        <dbReference type="Proteomes" id="UP000183605"/>
    </source>
</evidence>
<reference evidence="1 2" key="1">
    <citation type="journal article" date="2016" name="Environ. Microbiol.">
        <title>Genomic resolution of a cold subsurface aquifer community provides metabolic insights for novel microbes adapted to high CO concentrations.</title>
        <authorList>
            <person name="Probst A.J."/>
            <person name="Castelle C.J."/>
            <person name="Singh A."/>
            <person name="Brown C.T."/>
            <person name="Anantharaman K."/>
            <person name="Sharon I."/>
            <person name="Hug L.A."/>
            <person name="Burstein D."/>
            <person name="Emerson J.B."/>
            <person name="Thomas B.C."/>
            <person name="Banfield J.F."/>
        </authorList>
    </citation>
    <scope>NUCLEOTIDE SEQUENCE [LARGE SCALE GENOMIC DNA]</scope>
    <source>
        <strain evidence="1">CG2_30_44_31</strain>
    </source>
</reference>
<dbReference type="EMBL" id="MNXQ01000005">
    <property type="protein sequence ID" value="OIP04374.1"/>
    <property type="molecule type" value="Genomic_DNA"/>
</dbReference>
<proteinExistence type="predicted"/>
<dbReference type="Gene3D" id="1.10.4030.10">
    <property type="entry name" value="Porin chaperone SurA, peptide-binding domain"/>
    <property type="match status" value="1"/>
</dbReference>
<evidence type="ECO:0000313" key="1">
    <source>
        <dbReference type="EMBL" id="OIP04374.1"/>
    </source>
</evidence>
<dbReference type="SUPFAM" id="SSF109998">
    <property type="entry name" value="Triger factor/SurA peptide-binding domain-like"/>
    <property type="match status" value="1"/>
</dbReference>
<dbReference type="Proteomes" id="UP000183605">
    <property type="component" value="Unassembled WGS sequence"/>
</dbReference>
<accession>A0A1J5BBX9</accession>